<dbReference type="PROSITE" id="PS00871">
    <property type="entry name" value="CLPAB_2"/>
    <property type="match status" value="1"/>
</dbReference>
<dbReference type="PANTHER" id="PTHR11638:SF175">
    <property type="entry name" value="ATP-DEPENDENT CLP PROTEASE, ATP-BINDING SUBUNIT CLPC"/>
    <property type="match status" value="1"/>
</dbReference>
<dbReference type="PROSITE" id="PS00870">
    <property type="entry name" value="CLPAB_1"/>
    <property type="match status" value="1"/>
</dbReference>
<keyword evidence="1 4" id="KW-0547">Nucleotide-binding</keyword>
<dbReference type="STRING" id="150033.RV14_GL000303"/>
<dbReference type="SUPFAM" id="SSF52540">
    <property type="entry name" value="P-loop containing nucleoside triphosphate hydrolases"/>
    <property type="match status" value="2"/>
</dbReference>
<keyword evidence="3 4" id="KW-0143">Chaperone</keyword>
<comment type="caution">
    <text evidence="7">The sequence shown here is derived from an EMBL/GenBank/DDBJ whole genome shotgun (WGS) entry which is preliminary data.</text>
</comment>
<dbReference type="CDD" id="cd00009">
    <property type="entry name" value="AAA"/>
    <property type="match status" value="1"/>
</dbReference>
<evidence type="ECO:0000259" key="6">
    <source>
        <dbReference type="PROSITE" id="PS50151"/>
    </source>
</evidence>
<keyword evidence="7" id="KW-0378">Hydrolase</keyword>
<dbReference type="GO" id="GO:0005737">
    <property type="term" value="C:cytoplasm"/>
    <property type="evidence" value="ECO:0007669"/>
    <property type="project" value="TreeGrafter"/>
</dbReference>
<dbReference type="FunFam" id="3.40.50.300:FF:000010">
    <property type="entry name" value="Chaperone clpB 1, putative"/>
    <property type="match status" value="1"/>
</dbReference>
<feature type="domain" description="UVR" evidence="6">
    <location>
        <begin position="365"/>
        <end position="400"/>
    </location>
</feature>
<dbReference type="InterPro" id="IPR001270">
    <property type="entry name" value="ClpA/B"/>
</dbReference>
<evidence type="ECO:0000256" key="5">
    <source>
        <dbReference type="SAM" id="MobiDB-lite"/>
    </source>
</evidence>
<dbReference type="PROSITE" id="PS50151">
    <property type="entry name" value="UVR"/>
    <property type="match status" value="1"/>
</dbReference>
<dbReference type="InterPro" id="IPR028299">
    <property type="entry name" value="ClpA/B_CS2"/>
</dbReference>
<dbReference type="Pfam" id="PF00004">
    <property type="entry name" value="AAA"/>
    <property type="match status" value="1"/>
</dbReference>
<evidence type="ECO:0000313" key="8">
    <source>
        <dbReference type="Proteomes" id="UP000182152"/>
    </source>
</evidence>
<dbReference type="GO" id="GO:0034605">
    <property type="term" value="P:cellular response to heat"/>
    <property type="evidence" value="ECO:0007669"/>
    <property type="project" value="TreeGrafter"/>
</dbReference>
<dbReference type="PRINTS" id="PR00300">
    <property type="entry name" value="CLPPROTEASEA"/>
</dbReference>
<organism evidence="7 8">
    <name type="scientific">Enterococcus ratti</name>
    <dbReference type="NCBI Taxonomy" id="150033"/>
    <lineage>
        <taxon>Bacteria</taxon>
        <taxon>Bacillati</taxon>
        <taxon>Bacillota</taxon>
        <taxon>Bacilli</taxon>
        <taxon>Lactobacillales</taxon>
        <taxon>Enterococcaceae</taxon>
        <taxon>Enterococcus</taxon>
    </lineage>
</organism>
<evidence type="ECO:0000256" key="2">
    <source>
        <dbReference type="ARBA" id="ARBA00022840"/>
    </source>
</evidence>
<dbReference type="Gene3D" id="4.10.860.10">
    <property type="entry name" value="UVR domain"/>
    <property type="match status" value="1"/>
</dbReference>
<dbReference type="InterPro" id="IPR050130">
    <property type="entry name" value="ClpA_ClpB"/>
</dbReference>
<dbReference type="GO" id="GO:0016887">
    <property type="term" value="F:ATP hydrolysis activity"/>
    <property type="evidence" value="ECO:0007669"/>
    <property type="project" value="InterPro"/>
</dbReference>
<name>A0A1L8WJD5_9ENTE</name>
<dbReference type="SMART" id="SM00382">
    <property type="entry name" value="AAA"/>
    <property type="match status" value="2"/>
</dbReference>
<accession>A0A1L8WJD5</accession>
<dbReference type="GO" id="GO:0006508">
    <property type="term" value="P:proteolysis"/>
    <property type="evidence" value="ECO:0007669"/>
    <property type="project" value="UniProtKB-KW"/>
</dbReference>
<dbReference type="GO" id="GO:0008233">
    <property type="term" value="F:peptidase activity"/>
    <property type="evidence" value="ECO:0007669"/>
    <property type="project" value="UniProtKB-KW"/>
</dbReference>
<dbReference type="PANTHER" id="PTHR11638">
    <property type="entry name" value="ATP-DEPENDENT CLP PROTEASE"/>
    <property type="match status" value="1"/>
</dbReference>
<dbReference type="SUPFAM" id="SSF46600">
    <property type="entry name" value="C-terminal UvrC-binding domain of UvrB"/>
    <property type="match status" value="1"/>
</dbReference>
<dbReference type="Pfam" id="PF07724">
    <property type="entry name" value="AAA_2"/>
    <property type="match status" value="1"/>
</dbReference>
<gene>
    <name evidence="7" type="ORF">RV14_GL000303</name>
</gene>
<keyword evidence="8" id="KW-1185">Reference proteome</keyword>
<keyword evidence="7" id="KW-0645">Protease</keyword>
<dbReference type="GO" id="GO:0005524">
    <property type="term" value="F:ATP binding"/>
    <property type="evidence" value="ECO:0007669"/>
    <property type="project" value="UniProtKB-KW"/>
</dbReference>
<dbReference type="EMBL" id="JXLB01000011">
    <property type="protein sequence ID" value="OJG81148.1"/>
    <property type="molecule type" value="Genomic_DNA"/>
</dbReference>
<dbReference type="InterPro" id="IPR027417">
    <property type="entry name" value="P-loop_NTPase"/>
</dbReference>
<comment type="similarity">
    <text evidence="4">Belongs to the ClpA/ClpB family.</text>
</comment>
<dbReference type="InterPro" id="IPR036876">
    <property type="entry name" value="UVR_dom_sf"/>
</dbReference>
<dbReference type="Pfam" id="PF17871">
    <property type="entry name" value="AAA_lid_9"/>
    <property type="match status" value="1"/>
</dbReference>
<dbReference type="InterPro" id="IPR001943">
    <property type="entry name" value="UVR_dom"/>
</dbReference>
<dbReference type="SMART" id="SM01086">
    <property type="entry name" value="ClpB_D2-small"/>
    <property type="match status" value="1"/>
</dbReference>
<dbReference type="Proteomes" id="UP000182152">
    <property type="component" value="Unassembled WGS sequence"/>
</dbReference>
<dbReference type="InterPro" id="IPR018368">
    <property type="entry name" value="ClpA/B_CS1"/>
</dbReference>
<dbReference type="InterPro" id="IPR003959">
    <property type="entry name" value="ATPase_AAA_core"/>
</dbReference>
<feature type="compositionally biased region" description="Polar residues" evidence="5">
    <location>
        <begin position="77"/>
        <end position="91"/>
    </location>
</feature>
<dbReference type="CDD" id="cd19499">
    <property type="entry name" value="RecA-like_ClpB_Hsp104-like"/>
    <property type="match status" value="1"/>
</dbReference>
<dbReference type="InterPro" id="IPR003593">
    <property type="entry name" value="AAA+_ATPase"/>
</dbReference>
<evidence type="ECO:0000256" key="3">
    <source>
        <dbReference type="ARBA" id="ARBA00023186"/>
    </source>
</evidence>
<dbReference type="InterPro" id="IPR041546">
    <property type="entry name" value="ClpA/ClpB_AAA_lid"/>
</dbReference>
<dbReference type="InterPro" id="IPR019489">
    <property type="entry name" value="Clp_ATPase_C"/>
</dbReference>
<dbReference type="Pfam" id="PF10431">
    <property type="entry name" value="ClpB_D2-small"/>
    <property type="match status" value="1"/>
</dbReference>
<proteinExistence type="inferred from homology"/>
<feature type="compositionally biased region" description="Low complexity" evidence="5">
    <location>
        <begin position="92"/>
        <end position="108"/>
    </location>
</feature>
<evidence type="ECO:0000256" key="1">
    <source>
        <dbReference type="ARBA" id="ARBA00022741"/>
    </source>
</evidence>
<sequence>MNHAKGRESFMLCQNCGKNEATIHLYATINGQRTQLDYCQSCYQKIKNQQNGGLASMAQNDPFGFSSLDDLFRSMSRQMQQQGNYEQTPPTQFGGNNNFNGGQPPQGNSEGLLGEYGINITEQARQGDIDPVIGRDEEIKRVIEILNRRTKNNPVLIGEPGVGKTAVVEGLAQKIVDGDVPQKLMDKEVIRLDVVSLVQGTGIRGQFEERMQKLIEEIKRAENVILFIDEVHELVGAGSAGDGNMDAGNILKPALARGELQMVGATTLSEYRIIEKDAALERRMQPVRVVEPSVEETISILKGLQKRYEDYHHVKYTDEAIEAAATLSNRYVQDRFLPDKAIDLLDETGSKKNLTIQIIDPKTIDKKLQDAQEQKIQASKEEDFEKAAYYRDQINKLQQMKERQLTDKETPVITEKDMEKIVEERTGIPVGELKEKEQTQLKNLAADLKAHVIGQDNAVDRVAKAIRRNRVGLNKKNRPIGSFLFVGPTGVGKTELAKQLAFELFGSKDSMIRFDMSEYMEKHSVSKLIGSPPGYVGYEEAGQLTEKVRRNPYSLVLLDEVEKAHPDVLHMFLQILDDGRLTDAQGRTVSFKDTIIIMTSNAGTGKVEANVGFGAAREGITRSVLNQLNNYFTPEFLNRFDGIIEFKALSKENLMKIVSLMLNDVNHMLASQQLHVDVPTNVKEKLVDLGYDPSMGARPLRRTIQEQIEDGVAEFYLDHPSIHELKAILNKEGKIVITSNSEPLEKKSTN</sequence>
<dbReference type="FunFam" id="3.40.50.300:FF:000025">
    <property type="entry name" value="ATP-dependent Clp protease subunit"/>
    <property type="match status" value="1"/>
</dbReference>
<protein>
    <submittedName>
        <fullName evidence="7">ATP-dependent Clp protease ATP-binding subunit ClpE</fullName>
    </submittedName>
</protein>
<reference evidence="7 8" key="1">
    <citation type="submission" date="2014-12" db="EMBL/GenBank/DDBJ databases">
        <title>Draft genome sequences of 29 type strains of Enterococci.</title>
        <authorList>
            <person name="Zhong Z."/>
            <person name="Sun Z."/>
            <person name="Liu W."/>
            <person name="Zhang W."/>
            <person name="Zhang H."/>
        </authorList>
    </citation>
    <scope>NUCLEOTIDE SEQUENCE [LARGE SCALE GENOMIC DNA]</scope>
    <source>
        <strain evidence="7 8">DSM 15687</strain>
    </source>
</reference>
<evidence type="ECO:0000313" key="7">
    <source>
        <dbReference type="EMBL" id="OJG81148.1"/>
    </source>
</evidence>
<dbReference type="Gene3D" id="3.40.50.300">
    <property type="entry name" value="P-loop containing nucleotide triphosphate hydrolases"/>
    <property type="match status" value="2"/>
</dbReference>
<dbReference type="Gene3D" id="1.10.8.60">
    <property type="match status" value="2"/>
</dbReference>
<keyword evidence="2 4" id="KW-0067">ATP-binding</keyword>
<dbReference type="AlphaFoldDB" id="A0A1L8WJD5"/>
<evidence type="ECO:0000256" key="4">
    <source>
        <dbReference type="RuleBase" id="RU004432"/>
    </source>
</evidence>
<feature type="region of interest" description="Disordered" evidence="5">
    <location>
        <begin position="77"/>
        <end position="113"/>
    </location>
</feature>